<sequence length="513" mass="59039">MFRILIVDDEHIERKGMKLLIAKYGLELSVLEAENGEEALETLDKHEVDIMLTDIKMPFMDGLELCRRARQRFPELKIIIFSAFGEFEYARQAIQYHIFSYLLKPIDVQDFLREFTSVLELCRKERDEKAYSRMLLDGYQKGLEHEKETMLLHLLNGRDSASPEQLAQAGVELRDKRLQMILIDLPSPVFAGNDQEVMESVSPLIPAPFETIHLNGNQCLLLVMYDPEQPGCEEPSELGNRLKDYMTVMYGQQVTLVMGKPVLSLSELAGEFRSMENTVEEKFFFQESVVLFTDERQANRDLSDTLPKLTETIGWHLEVKDRFGFRRGVELFFKTVEGSGQHSAIYIKYVSAELAKKVLQTLGKEDALEFRRFVENIFGSRTLAELKEHVYGVMALLDTADGHSSPDTKKVIKDIIKLIDEHYMTDLSLAWLADKVYLTQTYLSHLFSKEMGLTLIKYITQVRMQKAAELLRGTNMTIADISAKVGFMNDSYFCKIFKHYHGMPPAKFREARS</sequence>
<dbReference type="SMART" id="SM00448">
    <property type="entry name" value="REC"/>
    <property type="match status" value="1"/>
</dbReference>
<dbReference type="InterPro" id="IPR018060">
    <property type="entry name" value="HTH_AraC"/>
</dbReference>
<dbReference type="RefSeq" id="WP_377469872.1">
    <property type="nucleotide sequence ID" value="NZ_JBHLWN010000031.1"/>
</dbReference>
<dbReference type="PANTHER" id="PTHR43280">
    <property type="entry name" value="ARAC-FAMILY TRANSCRIPTIONAL REGULATOR"/>
    <property type="match status" value="1"/>
</dbReference>
<dbReference type="InterPro" id="IPR001789">
    <property type="entry name" value="Sig_transdc_resp-reg_receiver"/>
</dbReference>
<dbReference type="InterPro" id="IPR011006">
    <property type="entry name" value="CheY-like_superfamily"/>
</dbReference>
<evidence type="ECO:0000313" key="7">
    <source>
        <dbReference type="EMBL" id="MFC0212666.1"/>
    </source>
</evidence>
<keyword evidence="4" id="KW-0597">Phosphoprotein</keyword>
<evidence type="ECO:0000259" key="5">
    <source>
        <dbReference type="PROSITE" id="PS01124"/>
    </source>
</evidence>
<dbReference type="SUPFAM" id="SSF46689">
    <property type="entry name" value="Homeodomain-like"/>
    <property type="match status" value="2"/>
</dbReference>
<organism evidence="7 8">
    <name type="scientific">Paenibacillus chartarius</name>
    <dbReference type="NCBI Taxonomy" id="747481"/>
    <lineage>
        <taxon>Bacteria</taxon>
        <taxon>Bacillati</taxon>
        <taxon>Bacillota</taxon>
        <taxon>Bacilli</taxon>
        <taxon>Bacillales</taxon>
        <taxon>Paenibacillaceae</taxon>
        <taxon>Paenibacillus</taxon>
    </lineage>
</organism>
<dbReference type="Gene3D" id="3.40.50.2300">
    <property type="match status" value="1"/>
</dbReference>
<dbReference type="PROSITE" id="PS01124">
    <property type="entry name" value="HTH_ARAC_FAMILY_2"/>
    <property type="match status" value="1"/>
</dbReference>
<keyword evidence="2" id="KW-0238">DNA-binding</keyword>
<dbReference type="PROSITE" id="PS50110">
    <property type="entry name" value="RESPONSE_REGULATORY"/>
    <property type="match status" value="1"/>
</dbReference>
<dbReference type="Pfam" id="PF00072">
    <property type="entry name" value="Response_reg"/>
    <property type="match status" value="1"/>
</dbReference>
<feature type="modified residue" description="4-aspartylphosphate" evidence="4">
    <location>
        <position position="54"/>
    </location>
</feature>
<evidence type="ECO:0000256" key="1">
    <source>
        <dbReference type="ARBA" id="ARBA00023015"/>
    </source>
</evidence>
<dbReference type="CDD" id="cd17536">
    <property type="entry name" value="REC_YesN-like"/>
    <property type="match status" value="1"/>
</dbReference>
<keyword evidence="1" id="KW-0805">Transcription regulation</keyword>
<name>A0ABV6DJ50_9BACL</name>
<evidence type="ECO:0000256" key="4">
    <source>
        <dbReference type="PROSITE-ProRule" id="PRU00169"/>
    </source>
</evidence>
<reference evidence="7 8" key="1">
    <citation type="submission" date="2024-09" db="EMBL/GenBank/DDBJ databases">
        <authorList>
            <person name="Sun Q."/>
            <person name="Mori K."/>
        </authorList>
    </citation>
    <scope>NUCLEOTIDE SEQUENCE [LARGE SCALE GENOMIC DNA]</scope>
    <source>
        <strain evidence="7 8">CCM 7759</strain>
    </source>
</reference>
<dbReference type="PRINTS" id="PR00032">
    <property type="entry name" value="HTHARAC"/>
</dbReference>
<comment type="caution">
    <text evidence="7">The sequence shown here is derived from an EMBL/GenBank/DDBJ whole genome shotgun (WGS) entry which is preliminary data.</text>
</comment>
<dbReference type="InterPro" id="IPR018062">
    <property type="entry name" value="HTH_AraC-typ_CS"/>
</dbReference>
<evidence type="ECO:0000256" key="3">
    <source>
        <dbReference type="ARBA" id="ARBA00023163"/>
    </source>
</evidence>
<dbReference type="SUPFAM" id="SSF52172">
    <property type="entry name" value="CheY-like"/>
    <property type="match status" value="1"/>
</dbReference>
<dbReference type="Gene3D" id="1.10.10.60">
    <property type="entry name" value="Homeodomain-like"/>
    <property type="match status" value="2"/>
</dbReference>
<proteinExistence type="predicted"/>
<accession>A0ABV6DJ50</accession>
<dbReference type="InterPro" id="IPR020449">
    <property type="entry name" value="Tscrpt_reg_AraC-type_HTH"/>
</dbReference>
<dbReference type="PROSITE" id="PS00041">
    <property type="entry name" value="HTH_ARAC_FAMILY_1"/>
    <property type="match status" value="1"/>
</dbReference>
<feature type="domain" description="HTH araC/xylS-type" evidence="5">
    <location>
        <begin position="413"/>
        <end position="511"/>
    </location>
</feature>
<keyword evidence="8" id="KW-1185">Reference proteome</keyword>
<evidence type="ECO:0000256" key="2">
    <source>
        <dbReference type="ARBA" id="ARBA00023125"/>
    </source>
</evidence>
<keyword evidence="3" id="KW-0804">Transcription</keyword>
<evidence type="ECO:0000259" key="6">
    <source>
        <dbReference type="PROSITE" id="PS50110"/>
    </source>
</evidence>
<evidence type="ECO:0000313" key="8">
    <source>
        <dbReference type="Proteomes" id="UP001589776"/>
    </source>
</evidence>
<dbReference type="SMART" id="SM00342">
    <property type="entry name" value="HTH_ARAC"/>
    <property type="match status" value="1"/>
</dbReference>
<gene>
    <name evidence="7" type="ORF">ACFFK0_09340</name>
</gene>
<dbReference type="InterPro" id="IPR009057">
    <property type="entry name" value="Homeodomain-like_sf"/>
</dbReference>
<protein>
    <submittedName>
        <fullName evidence="7">Response regulator</fullName>
    </submittedName>
</protein>
<dbReference type="EMBL" id="JBHLWN010000031">
    <property type="protein sequence ID" value="MFC0212666.1"/>
    <property type="molecule type" value="Genomic_DNA"/>
</dbReference>
<dbReference type="PANTHER" id="PTHR43280:SF2">
    <property type="entry name" value="HTH-TYPE TRANSCRIPTIONAL REGULATOR EXSA"/>
    <property type="match status" value="1"/>
</dbReference>
<dbReference type="Proteomes" id="UP001589776">
    <property type="component" value="Unassembled WGS sequence"/>
</dbReference>
<feature type="domain" description="Response regulatory" evidence="6">
    <location>
        <begin position="3"/>
        <end position="119"/>
    </location>
</feature>
<dbReference type="Pfam" id="PF12833">
    <property type="entry name" value="HTH_18"/>
    <property type="match status" value="1"/>
</dbReference>